<name>A0AA86SG88_9FABA</name>
<sequence length="297" mass="32772">MPGAEKVGVTICSSQAKPSEWRVSALSLSPTGSSQSRSLTSFAISVLPLCAQNAEGVQVFPLFYLIDFFSPFLTWYVDYVARSRSLSSWSEGERALGVVIPTRFPCISYSHRSILSSTRVSYSLIFALFFLFGRSGVNMASFYDELEEIAGYDEEPPYEEDQRDTEARFAAMLKGYSIMDHTSNSLAQKGFGCFDPSSRFRRPGMLPSLFGVPAIVVSPLGLPFASLLDYPYSVYAVRDNDVPVRPVLEPMKEKNPLAGKPPYKLLEWVADFLSTPSFDARLKASYSSPSAKTTSAA</sequence>
<accession>A0AA86SG88</accession>
<keyword evidence="2" id="KW-1185">Reference proteome</keyword>
<dbReference type="AlphaFoldDB" id="A0AA86SG88"/>
<proteinExistence type="predicted"/>
<evidence type="ECO:0000313" key="1">
    <source>
        <dbReference type="EMBL" id="CAJ1957491.1"/>
    </source>
</evidence>
<dbReference type="Gramene" id="rna-AYBTSS11_LOCUS17229">
    <property type="protein sequence ID" value="CAJ1957491.1"/>
    <property type="gene ID" value="gene-AYBTSS11_LOCUS17229"/>
</dbReference>
<reference evidence="1" key="1">
    <citation type="submission" date="2023-10" db="EMBL/GenBank/DDBJ databases">
        <authorList>
            <person name="Domelevo Entfellner J.-B."/>
        </authorList>
    </citation>
    <scope>NUCLEOTIDE SEQUENCE</scope>
</reference>
<evidence type="ECO:0000313" key="2">
    <source>
        <dbReference type="Proteomes" id="UP001189624"/>
    </source>
</evidence>
<dbReference type="Proteomes" id="UP001189624">
    <property type="component" value="Chromosome 5"/>
</dbReference>
<dbReference type="EMBL" id="OY731402">
    <property type="protein sequence ID" value="CAJ1957491.1"/>
    <property type="molecule type" value="Genomic_DNA"/>
</dbReference>
<protein>
    <submittedName>
        <fullName evidence="1">Uncharacterized protein</fullName>
    </submittedName>
</protein>
<gene>
    <name evidence="1" type="ORF">AYBTSS11_LOCUS17229</name>
</gene>
<organism evidence="1 2">
    <name type="scientific">Sphenostylis stenocarpa</name>
    <dbReference type="NCBI Taxonomy" id="92480"/>
    <lineage>
        <taxon>Eukaryota</taxon>
        <taxon>Viridiplantae</taxon>
        <taxon>Streptophyta</taxon>
        <taxon>Embryophyta</taxon>
        <taxon>Tracheophyta</taxon>
        <taxon>Spermatophyta</taxon>
        <taxon>Magnoliopsida</taxon>
        <taxon>eudicotyledons</taxon>
        <taxon>Gunneridae</taxon>
        <taxon>Pentapetalae</taxon>
        <taxon>rosids</taxon>
        <taxon>fabids</taxon>
        <taxon>Fabales</taxon>
        <taxon>Fabaceae</taxon>
        <taxon>Papilionoideae</taxon>
        <taxon>50 kb inversion clade</taxon>
        <taxon>NPAAA clade</taxon>
        <taxon>indigoferoid/millettioid clade</taxon>
        <taxon>Phaseoleae</taxon>
        <taxon>Sphenostylis</taxon>
    </lineage>
</organism>